<evidence type="ECO:0000259" key="2">
    <source>
        <dbReference type="PROSITE" id="PS50108"/>
    </source>
</evidence>
<dbReference type="Proteomes" id="UP000749646">
    <property type="component" value="Unassembled WGS sequence"/>
</dbReference>
<feature type="compositionally biased region" description="Low complexity" evidence="1">
    <location>
        <begin position="47"/>
        <end position="64"/>
    </location>
</feature>
<feature type="region of interest" description="Disordered" evidence="1">
    <location>
        <begin position="1"/>
        <end position="84"/>
    </location>
</feature>
<dbReference type="AlphaFoldDB" id="A0A9P6IPW0"/>
<evidence type="ECO:0000313" key="4">
    <source>
        <dbReference type="Proteomes" id="UP000749646"/>
    </source>
</evidence>
<comment type="caution">
    <text evidence="3">The sequence shown here is derived from an EMBL/GenBank/DDBJ whole genome shotgun (WGS) entry which is preliminary data.</text>
</comment>
<dbReference type="OrthoDB" id="248923at2759"/>
<dbReference type="PROSITE" id="PS50108">
    <property type="entry name" value="CRIB"/>
    <property type="match status" value="1"/>
</dbReference>
<keyword evidence="4" id="KW-1185">Reference proteome</keyword>
<feature type="non-terminal residue" evidence="3">
    <location>
        <position position="1"/>
    </location>
</feature>
<accession>A0A9P6IPW0</accession>
<reference evidence="3" key="1">
    <citation type="journal article" date="2020" name="Fungal Divers.">
        <title>Resolving the Mortierellaceae phylogeny through synthesis of multi-gene phylogenetics and phylogenomics.</title>
        <authorList>
            <person name="Vandepol N."/>
            <person name="Liber J."/>
            <person name="Desiro A."/>
            <person name="Na H."/>
            <person name="Kennedy M."/>
            <person name="Barry K."/>
            <person name="Grigoriev I.V."/>
            <person name="Miller A.N."/>
            <person name="O'Donnell K."/>
            <person name="Stajich J.E."/>
            <person name="Bonito G."/>
        </authorList>
    </citation>
    <scope>NUCLEOTIDE SEQUENCE</scope>
    <source>
        <strain evidence="3">MES-2147</strain>
    </source>
</reference>
<feature type="compositionally biased region" description="Basic and acidic residues" evidence="1">
    <location>
        <begin position="25"/>
        <end position="44"/>
    </location>
</feature>
<feature type="compositionally biased region" description="Polar residues" evidence="1">
    <location>
        <begin position="65"/>
        <end position="74"/>
    </location>
</feature>
<dbReference type="EMBL" id="JAAAHW010009000">
    <property type="protein sequence ID" value="KAF9943618.1"/>
    <property type="molecule type" value="Genomic_DNA"/>
</dbReference>
<feature type="non-terminal residue" evidence="3">
    <location>
        <position position="196"/>
    </location>
</feature>
<dbReference type="InterPro" id="IPR000095">
    <property type="entry name" value="CRIB_dom"/>
</dbReference>
<dbReference type="Gene3D" id="3.90.810.10">
    <property type="entry name" value="CRIB domain"/>
    <property type="match status" value="1"/>
</dbReference>
<dbReference type="Pfam" id="PF00786">
    <property type="entry name" value="PBD"/>
    <property type="match status" value="1"/>
</dbReference>
<protein>
    <recommendedName>
        <fullName evidence="2">CRIB domain-containing protein</fullName>
    </recommendedName>
</protein>
<evidence type="ECO:0000313" key="3">
    <source>
        <dbReference type="EMBL" id="KAF9943618.1"/>
    </source>
</evidence>
<gene>
    <name evidence="3" type="ORF">BGZ65_000633</name>
</gene>
<feature type="compositionally biased region" description="Low complexity" evidence="1">
    <location>
        <begin position="8"/>
        <end position="18"/>
    </location>
</feature>
<organism evidence="3 4">
    <name type="scientific">Modicella reniformis</name>
    <dbReference type="NCBI Taxonomy" id="1440133"/>
    <lineage>
        <taxon>Eukaryota</taxon>
        <taxon>Fungi</taxon>
        <taxon>Fungi incertae sedis</taxon>
        <taxon>Mucoromycota</taxon>
        <taxon>Mortierellomycotina</taxon>
        <taxon>Mortierellomycetes</taxon>
        <taxon>Mortierellales</taxon>
        <taxon>Mortierellaceae</taxon>
        <taxon>Modicella</taxon>
    </lineage>
</organism>
<proteinExistence type="predicted"/>
<sequence>DSRIACPSSSVKSSSSVVFIMGNKHSSEHQRSSRGDLSRAEDWHLSGGNNNNNNNNHHQTGNNQRSSPTGSTTGHIPGYSRGRASSLTVNKNASTTSFASSAPAPPRGTGYLHANQSTSSLSQWSPSRKSYAKKIVSIGKPTDVEHGIHVEYNAERRKFMGIPDVWQNEVPTDDPLDTTCISPHLVPTARQPSQAE</sequence>
<feature type="domain" description="CRIB" evidence="2">
    <location>
        <begin position="138"/>
        <end position="151"/>
    </location>
</feature>
<evidence type="ECO:0000256" key="1">
    <source>
        <dbReference type="SAM" id="MobiDB-lite"/>
    </source>
</evidence>
<dbReference type="InterPro" id="IPR036936">
    <property type="entry name" value="CRIB_dom_sf"/>
</dbReference>
<name>A0A9P6IPW0_9FUNG</name>